<sequence>MFSWLGKQGGGRERGGVGSDVVQTVTGGLRDLYLRKLLPLEEHYRFHDFHSPALEEADFENKPMVLLVGQYSTGKTTFIRYLLEQDFPGMRIGPEPTTDSFIAVMYGDSEGNVPGNALVVDPKKPFRKLSRFGNAFLNRFMCSQLPNQVLKSISIIDSPGILSGEKQRISRGYDFCQVLQWFAERVDRIILLFDAHKLDISDEFSEAIKSFRGQDDKIRVVLNKADQVDTQQLMRVYGALMWSLGKVHAYIISYLKKEMPSVFGKENKKKELISRLPEIYIQLQREYHISAGDFPEVNKMQVTMGTEYEKDHIKKLQEQRMSMQKKTFTNWMNNVFFRNDVKIEIEDIYTDLKDGISLMRLLELLSGEALPKPNRGKMRVHFLENNSKAISFLKSKQVQVKVIGPENIVDGDRTLILGLIWIIILRFQISSIKLDKEEFGGRADGLLANEALLLWCQHKTASYSNVNVKDFSRSWSDGLAFNALIHAHRPDLIHYSSLRQDQPIKNLNNAFNVAEKELGISKLLDAEDVAVPYPDERSIMTYVSLYYHYFSRLKQGQTIQKRLTKIVFFLKEIDDLKLLYEQMVSDLLKWIKQKVTELDDRRFPNSLQEMWLLMANFKTFRTVEKPPKYQEKGMIEAHLFNIRTKQRANNQRPYLPPEGRTLQDVEKHWIILEKAEHNRGKALQKEMLRLERLEQLAQRFLKKAALRESYLEDMRKVIGKQDFWPESVDRMEAASKKLEAIVADVLPRRERFTALDEMATVISRENYHGKDQIVKKQNSISKQWQDLLEQLQRRQHSLGIMQEILGLLRDTDAITEELKELQVLVNSQDCGKQLLEVVDLLQKHNLVDSQISSYDDKLTHITQKTAEISKDSTVKPEVLYAKVQMLRQLYQNLTAMSKSRKSQLEEALKLFEFFRDCKEEESWISEKWKLARTTTLGKDVNQITASIQKHKALEAECNSHRAICADVMRRGLELSQKNPERQEDILKQTDNLQKLWQQLQDELADRKSRLQAAALIKQYFADIDEANSWLQERQPLLASKDYGKDESSAEALLHRHLRLEKEIAAYSSEMRRLKEQANIAAGQAPAAVVKMEALGDLNQKTNKLPFSRTWAASEAAFPGTSSPDVHFLPENIWKTQDEIDSLYENLQSMAEDRKKALEEMIGYYRFCSSCEEFQSWMKDKENIFRTLQPQADNVEVMQQKYQSFLTELAAGKGQLGDIENLAVKYGKISPSKYSEIQIWLEEINSRWEFMEALKEEKGSELIGVADVKTFLQDCQSIGVLLQDKMVQLGDLEPGNSPAGLESDKRKLSTVEREVLVIERKIEYLRSVAKSIKDTNPAESRAITEQVENMERLLAKLKLETQKKRDILQRAQNQQSFLQDSRRLLLWAEGIREKLSSEEMGVDVASAEQLLKEHQDLLKEIRSRKERFVQLEELGHKVIHEQPSNGRTADVHQSMERLAEENKLLEKMWERRQKKLQDGLELQKFNREGDHINAALSGHEAFLRGNDLGDHVDAVRSLLKQHQQFEQVLMVLKRRIEALNENGVNLIENRHFASHIIEERMVTLRRRWERLIQSNSERKQRLLDSLQLQEFNHDAAELLIWMEEKYKIASDESYRDPTNVLRKLKWHEAAEKEMMANEEHFTTLIKKGNQLIQDNHYAAVSIQKKMSELQKKWKELYGKMIERGDKLRQAGQQEQLMELLQDAKKKIEKIEKVLQESETGHDLRSSRDLLKQHRQLENETRELAEKMNSIVSHAKKMATNHFDSQRILDETQKYLKRFESLQAPLDERRKLLEAAVDLYEFYHYHDMELNWINERLPIAHSTNCGRSLDVAQSLLQKHKELQAEVNAHKQQVQRVLDKGETMLVAQHPSAQKISEKCQELVTAWQGLEKACEERMKQLQHSVGFQEFLMNTSDLEAWVAETYPLVTSKDYGKDEDGTLKLLKKHKALEHQIAIYQNLMKELSESAQTLPLAGSIQYVEVDAPKEQVHSRLQELQELAAARGKKLDETLVLHEFLREYEDLQDWITQQKQIASSEDYGNDYAHVLQLCAKYDTFRHQLEGAGKRVVACQQLADNLVNGGHSDSREIRQKQKELRNSWEELLEITRLRGERLRDAEVIHKCFQDLTDALAHIEEKSKSIPDDVAKDMRGVQTQLRNHVALEHELSGNEQQLQELIHSADHVLTRCSKKQVEDLKAKQQAIVTNWKALKSKVELRKKLLEQAHKLYQFQAHVWDYFSWTAEIIREMRAKETIRDLSTSSLRLTQHQQLLAEIEAREEKYNHVVQEGQSLLQDEETGSKEIQQKLQALLEEKENVYSEWKQKKEWLEKIHQEQMFYKDWDHLDMLLNSQEIYLKSSDLGSSVDEVEQLIRKHEAFEKLLASQDEKMMSLQEQASRLEKVGGLEVLKIQHKLNVIRERKQQIKDLSQSRREKLQTALLLALFYQNLEEAENWISERMQKLEDPSIQDPSNLWDKMKLLQKHQVFEAEILANEEIIIAVKKKGEALVSKGHPKSGEIRRQVRMLQELWEKLKRAVASRGKMLEDSRDFLEFLQKVDQVEAWIREKEVMINVGDLGNDYEHCLQLMKKLNEFRGATSGETTVDDAHIRAINALAVKLERQNKEETKTIYERRKQLNEKWNSFHGNLNAYRKKLEGALEIHALIREIDDITERITEKSVLIQALDYGKDVESVENLIRRHEEMEREISVIKTKMEPLQLESFRLSTRNPSINDKLTMKQQEMKNNWLRLQGQAKQRKEKLAASYQLQKFNLEMKEILDWTQNIRGLMEAGGLPKSANEAESMIEEHQERKEEIEARVERFNSLTNYGQELANSGHYATPEIHQSLSRLQQAWSELIQAWQEQYIKLFQAQDLQKFYGYVEQTESWLSSKEAFLANEDLGVGAPRNYNSLCSRSGGKGAVNFWIISVVDGKTLTESSFSVLNSIQDSVSSVESLQRKHAQFEKALEAQMEKIDEMASFAQQITQDKHYDSDNITNRCQAVLRRKEKLLENAAARRHLLEESRLLQKLLRNSFEVAAWINEKNSIAQDDSWKDPSNLQTKLQKHQTFQAEIMANRNRLDSIKSEGEKMLRERHYAPEAIQSRLQEMEELWEELLASCQDKRAKLQDAYKGLHFQRSIEDMEKWLEDVENELKAPYSDNDLVVLNSHLKKQEELEEDIAGHRDRLQELVVTTQQFQKEKHFLADELEERVDQLVQRYKSLRDPLQERRGNLEASRLQYQFFRDVDEELAWVHEKLPMASSRDYGQSLATVQSLQEKHQNLENEISSRDALTKAVLSTGQKLVRGGHSASRKIMEHLKELETSVETLKAEAQERRQRLMQSYEAHLFLNELLEVEAWLAERSFILETSDYGKNEESTQALLRKLEATKLDMDGFRPRIEKVEETGASLINKGSPESPAILSKLQGILADYQSLLQKAETQRKRLQEQFQLYQFEREFQLVDAWLSSKQSVAESDDYGQDLDDVEVLEKKFKDFVNEVKPLGHSKVVSLNELASKLEKEGHSKMDIIQKRTKQINETWEKLCHAIQTRTETLVAARQVHQYDHDVDEIKGWMQEKEAVVDIDDYGYDLPGVQTLLSQLEGVERDLGAIMKELERIRGEAWHLSRTYPQVKENIMERLTDVDECWENLDKKFLERKARLSQAEQVQLYFNDCRELMAWANEMHALVISEELANDVLGAELLIKRHEEYKREIEKQWLKYEEMQRAGGDLMKNGHFMSVEIEEKLLELLELMKKVKESWDMRKELYEENWEILLLRRELEQAEAWLAAKESFLSDPSYGDSVSEVEELLKKHHDFEKMLAAQEEKFAQLSRKTKREMNLLKQVDTEESEQKDKSKVVRVPSLKRKTSDKRNTPPKVTEIKSTTPLPPVPLPSLSWRAPLETIFSPIEKSPSTFQQFVAGGVPEVLSSNKTEMKAERRLSEIVTPPTPKTVGPRATSLESRSSLSSPLSPTPTSQPRSSSLSESYATGLLSPQEKSARGSSFFSLQTKVMATPPEPGQRSLDKSPNLLRSDSSLERLDNTSSASASLQHMEGFLEKRDQLLPGRQQPGSRSWKSFYAKLDGLKLDFYNDEKDASKNVSTLLSLSIPGAKCERLVNYIRKENAFMLRLRDGAEYFFAAPSQRLMEDWLQSLQNNIGQSNRSHSTVMLQPFTPNTEVSQTRPWDFPDRDSAERLTTKGSLLR</sequence>
<dbReference type="FunFam" id="1.20.58.60:FF:000355">
    <property type="entry name" value="Spectrin, beta, non-erythrocytic 5"/>
    <property type="match status" value="1"/>
</dbReference>
<dbReference type="InterPro" id="IPR031692">
    <property type="entry name" value="EHD_N"/>
</dbReference>
<dbReference type="GO" id="GO:0005525">
    <property type="term" value="F:GTP binding"/>
    <property type="evidence" value="ECO:0007669"/>
    <property type="project" value="InterPro"/>
</dbReference>
<dbReference type="SUPFAM" id="SSF47576">
    <property type="entry name" value="Calponin-homology domain, CH-domain"/>
    <property type="match status" value="1"/>
</dbReference>
<keyword evidence="5" id="KW-0117">Actin capping</keyword>
<dbReference type="CDD" id="cd00176">
    <property type="entry name" value="SPEC"/>
    <property type="match status" value="17"/>
</dbReference>
<feature type="domain" description="Calponin-homology (CH)" evidence="19">
    <location>
        <begin position="322"/>
        <end position="428"/>
    </location>
</feature>
<dbReference type="Pfam" id="PF18150">
    <property type="entry name" value="DUF5600"/>
    <property type="match status" value="1"/>
</dbReference>
<dbReference type="Pfam" id="PF00307">
    <property type="entry name" value="CH"/>
    <property type="match status" value="1"/>
</dbReference>
<dbReference type="InterPro" id="IPR001589">
    <property type="entry name" value="Actinin_actin-bd_CS"/>
</dbReference>
<keyword evidence="9" id="KW-0677">Repeat</keyword>
<feature type="coiled-coil region" evidence="16">
    <location>
        <begin position="2286"/>
        <end position="2324"/>
    </location>
</feature>
<dbReference type="PANTHER" id="PTHR11915">
    <property type="entry name" value="SPECTRIN/FILAMIN RELATED CYTOSKELETAL PROTEIN"/>
    <property type="match status" value="1"/>
</dbReference>
<evidence type="ECO:0000256" key="1">
    <source>
        <dbReference type="ARBA" id="ARBA00004245"/>
    </source>
</evidence>
<feature type="compositionally biased region" description="Basic and acidic residues" evidence="17">
    <location>
        <begin position="4165"/>
        <end position="4176"/>
    </location>
</feature>
<dbReference type="GO" id="GO:0010008">
    <property type="term" value="C:endosome membrane"/>
    <property type="evidence" value="ECO:0007669"/>
    <property type="project" value="UniProtKB-SubCell"/>
</dbReference>
<evidence type="ECO:0000256" key="17">
    <source>
        <dbReference type="SAM" id="MobiDB-lite"/>
    </source>
</evidence>
<dbReference type="CDD" id="cd09913">
    <property type="entry name" value="EHD"/>
    <property type="match status" value="1"/>
</dbReference>
<dbReference type="CDD" id="cd21247">
    <property type="entry name" value="CH_SPTBN5_rpt1"/>
    <property type="match status" value="1"/>
</dbReference>
<dbReference type="GO" id="GO:0005543">
    <property type="term" value="F:phospholipid binding"/>
    <property type="evidence" value="ECO:0007669"/>
    <property type="project" value="InterPro"/>
</dbReference>
<dbReference type="FunFam" id="1.20.58.60:FF:000135">
    <property type="entry name" value="Spectrin beta chain, non-erythrocytic"/>
    <property type="match status" value="1"/>
</dbReference>
<keyword evidence="11" id="KW-0967">Endosome</keyword>
<feature type="coiled-coil region" evidence="16">
    <location>
        <begin position="3407"/>
        <end position="3441"/>
    </location>
</feature>
<dbReference type="Pfam" id="PF00350">
    <property type="entry name" value="Dynamin_N"/>
    <property type="match status" value="1"/>
</dbReference>
<dbReference type="InterPro" id="IPR045063">
    <property type="entry name" value="Dynamin_N"/>
</dbReference>
<keyword evidence="16" id="KW-0175">Coiled coil</keyword>
<dbReference type="FunFam" id="1.20.58.60:FF:000259">
    <property type="entry name" value="Spectrin beta, non-erythrocytic 5"/>
    <property type="match status" value="1"/>
</dbReference>
<dbReference type="InterPro" id="IPR030381">
    <property type="entry name" value="G_DYNAMIN_dom"/>
</dbReference>
<evidence type="ECO:0000256" key="9">
    <source>
        <dbReference type="ARBA" id="ARBA00022737"/>
    </source>
</evidence>
<dbReference type="GO" id="GO:0005856">
    <property type="term" value="C:cytoskeleton"/>
    <property type="evidence" value="ECO:0007669"/>
    <property type="project" value="UniProtKB-SubCell"/>
</dbReference>
<dbReference type="FunFam" id="1.10.418.10:FF:000043">
    <property type="entry name" value="Spectrin beta chain, non-erythrocytic"/>
    <property type="match status" value="1"/>
</dbReference>
<dbReference type="Gene3D" id="1.10.418.10">
    <property type="entry name" value="Calponin-like domain"/>
    <property type="match status" value="2"/>
</dbReference>
<dbReference type="FunFam" id="1.20.58.60:FF:000361">
    <property type="entry name" value="Spectrin, beta, non-erythrocytic 5"/>
    <property type="match status" value="1"/>
</dbReference>
<keyword evidence="7" id="KW-0963">Cytoplasm</keyword>
<dbReference type="SUPFAM" id="SSF46966">
    <property type="entry name" value="Spectrin repeat"/>
    <property type="match status" value="21"/>
</dbReference>
<comment type="subcellular location">
    <subcellularLocation>
        <location evidence="2">Cell membrane</location>
        <topology evidence="2">Peripheral membrane protein</topology>
        <orientation evidence="2">Cytoplasmic side</orientation>
    </subcellularLocation>
    <subcellularLocation>
        <location evidence="1">Cytoplasm</location>
        <location evidence="1">Cytoskeleton</location>
    </subcellularLocation>
    <subcellularLocation>
        <location evidence="3">Endosome membrane</location>
        <topology evidence="3">Peripheral membrane protein</topology>
    </subcellularLocation>
</comment>
<dbReference type="PROSITE" id="PS51718">
    <property type="entry name" value="G_DYNAMIN_2"/>
    <property type="match status" value="1"/>
</dbReference>
<dbReference type="EMBL" id="KZ506701">
    <property type="protein sequence ID" value="PKU38608.1"/>
    <property type="molecule type" value="Genomic_DNA"/>
</dbReference>
<comment type="similarity">
    <text evidence="4">Belongs to the spectrin family.</text>
</comment>
<feature type="coiled-coil region" evidence="16">
    <location>
        <begin position="1692"/>
        <end position="1745"/>
    </location>
</feature>
<dbReference type="InterPro" id="IPR001715">
    <property type="entry name" value="CH_dom"/>
</dbReference>
<feature type="coiled-coil region" evidence="16">
    <location>
        <begin position="2787"/>
        <end position="2814"/>
    </location>
</feature>
<feature type="region of interest" description="Disordered" evidence="17">
    <location>
        <begin position="3825"/>
        <end position="3870"/>
    </location>
</feature>
<feature type="compositionally biased region" description="Polar residues" evidence="17">
    <location>
        <begin position="3981"/>
        <end position="3992"/>
    </location>
</feature>
<reference evidence="22" key="1">
    <citation type="submission" date="2017-11" db="EMBL/GenBank/DDBJ databases">
        <authorList>
            <person name="Lima N.C."/>
            <person name="Parody-Merino A.M."/>
            <person name="Battley P.F."/>
            <person name="Fidler A.E."/>
            <person name="Prosdocimi F."/>
        </authorList>
    </citation>
    <scope>NUCLEOTIDE SEQUENCE [LARGE SCALE GENOMIC DNA]</scope>
</reference>
<evidence type="ECO:0000256" key="6">
    <source>
        <dbReference type="ARBA" id="ARBA00022475"/>
    </source>
</evidence>
<evidence type="ECO:0000256" key="8">
    <source>
        <dbReference type="ARBA" id="ARBA00022723"/>
    </source>
</evidence>
<evidence type="ECO:0000256" key="14">
    <source>
        <dbReference type="ARBA" id="ARBA00023203"/>
    </source>
</evidence>
<dbReference type="Proteomes" id="UP000233556">
    <property type="component" value="Unassembled WGS sequence"/>
</dbReference>
<feature type="compositionally biased region" description="Polar residues" evidence="17">
    <location>
        <begin position="4152"/>
        <end position="4162"/>
    </location>
</feature>
<feature type="region of interest" description="Disordered" evidence="17">
    <location>
        <begin position="4152"/>
        <end position="4183"/>
    </location>
</feature>
<dbReference type="GO" id="GO:0046872">
    <property type="term" value="F:metal ion binding"/>
    <property type="evidence" value="ECO:0007669"/>
    <property type="project" value="UniProtKB-KW"/>
</dbReference>
<dbReference type="FunFam" id="1.20.58.60:FF:000007">
    <property type="entry name" value="Spectrin alpha chain non-erythrocytic 1"/>
    <property type="match status" value="1"/>
</dbReference>
<evidence type="ECO:0000313" key="22">
    <source>
        <dbReference type="Proteomes" id="UP000233556"/>
    </source>
</evidence>
<dbReference type="InterPro" id="IPR001605">
    <property type="entry name" value="PH_dom-spectrin-type"/>
</dbReference>
<keyword evidence="12" id="KW-0106">Calcium</keyword>
<dbReference type="FunFam" id="1.20.58.60:FF:000017">
    <property type="entry name" value="Spectrin alpha chain, non-erythrocytic 1"/>
    <property type="match status" value="1"/>
</dbReference>
<gene>
    <name evidence="21" type="ORF">llap_11087</name>
</gene>
<dbReference type="InterPro" id="IPR027417">
    <property type="entry name" value="P-loop_NTPase"/>
</dbReference>
<dbReference type="PRINTS" id="PR00683">
    <property type="entry name" value="SPECTRINPH"/>
</dbReference>
<evidence type="ECO:0000256" key="7">
    <source>
        <dbReference type="ARBA" id="ARBA00022490"/>
    </source>
</evidence>
<dbReference type="Gene3D" id="2.30.29.30">
    <property type="entry name" value="Pleckstrin-homology domain (PH domain)/Phosphotyrosine-binding domain (PTB)"/>
    <property type="match status" value="1"/>
</dbReference>
<dbReference type="FunFam" id="1.20.58.60:FF:000293">
    <property type="entry name" value="Spectrin, beta, non-erythrocytic 5"/>
    <property type="match status" value="1"/>
</dbReference>
<dbReference type="FunFam" id="3.40.50.300:FF:000147">
    <property type="entry name" value="EH domain-containing protein 1"/>
    <property type="match status" value="1"/>
</dbReference>
<feature type="coiled-coil region" evidence="16">
    <location>
        <begin position="1521"/>
        <end position="1548"/>
    </location>
</feature>
<keyword evidence="13" id="KW-0472">Membrane</keyword>
<dbReference type="SUPFAM" id="SSF52540">
    <property type="entry name" value="P-loop containing nucleoside triphosphate hydrolases"/>
    <property type="match status" value="1"/>
</dbReference>
<feature type="coiled-coil region" evidence="16">
    <location>
        <begin position="1403"/>
        <end position="1430"/>
    </location>
</feature>
<keyword evidence="14" id="KW-0009">Actin-binding</keyword>
<evidence type="ECO:0000313" key="21">
    <source>
        <dbReference type="EMBL" id="PKU38608.1"/>
    </source>
</evidence>
<evidence type="ECO:0000259" key="19">
    <source>
        <dbReference type="PROSITE" id="PS50021"/>
    </source>
</evidence>
<feature type="coiled-coil region" evidence="16">
    <location>
        <begin position="1339"/>
        <end position="1373"/>
    </location>
</feature>
<dbReference type="FunFam" id="1.20.58.60:FF:000011">
    <property type="entry name" value="Spectrin beta chain"/>
    <property type="match status" value="1"/>
</dbReference>
<dbReference type="InterPro" id="IPR001849">
    <property type="entry name" value="PH_domain"/>
</dbReference>
<dbReference type="Pfam" id="PF00169">
    <property type="entry name" value="PH"/>
    <property type="match status" value="1"/>
</dbReference>
<dbReference type="Pfam" id="PF16880">
    <property type="entry name" value="EHD_N"/>
    <property type="match status" value="1"/>
</dbReference>
<dbReference type="SUPFAM" id="SSF50729">
    <property type="entry name" value="PH domain-like"/>
    <property type="match status" value="1"/>
</dbReference>
<dbReference type="OrthoDB" id="9942256at2759"/>
<dbReference type="FunFam" id="2.30.29.30:FF:000024">
    <property type="entry name" value="Spectrin beta chain"/>
    <property type="match status" value="1"/>
</dbReference>
<evidence type="ECO:0000256" key="13">
    <source>
        <dbReference type="ARBA" id="ARBA00023136"/>
    </source>
</evidence>
<evidence type="ECO:0000256" key="10">
    <source>
        <dbReference type="ARBA" id="ARBA00022741"/>
    </source>
</evidence>
<evidence type="ECO:0000256" key="16">
    <source>
        <dbReference type="SAM" id="Coils"/>
    </source>
</evidence>
<reference evidence="22" key="2">
    <citation type="submission" date="2017-12" db="EMBL/GenBank/DDBJ databases">
        <title>Genome sequence of the Bar-tailed Godwit (Limosa lapponica baueri).</title>
        <authorList>
            <person name="Lima N.C.B."/>
            <person name="Parody-Merino A.M."/>
            <person name="Battley P.F."/>
            <person name="Fidler A.E."/>
            <person name="Prosdocimi F."/>
        </authorList>
    </citation>
    <scope>NUCLEOTIDE SEQUENCE [LARGE SCALE GENOMIC DNA]</scope>
</reference>
<evidence type="ECO:0000256" key="15">
    <source>
        <dbReference type="ARBA" id="ARBA00023212"/>
    </source>
</evidence>
<dbReference type="InterPro" id="IPR011993">
    <property type="entry name" value="PH-like_dom_sf"/>
</dbReference>
<dbReference type="InterPro" id="IPR040990">
    <property type="entry name" value="DUF5600"/>
</dbReference>
<dbReference type="Gene3D" id="1.10.268.20">
    <property type="match status" value="1"/>
</dbReference>
<feature type="coiled-coil region" evidence="16">
    <location>
        <begin position="3789"/>
        <end position="3816"/>
    </location>
</feature>
<keyword evidence="6" id="KW-1003">Cell membrane</keyword>
<dbReference type="FunFam" id="1.20.58.60:FF:000145">
    <property type="entry name" value="Spectrin beta chain, non-erythrocytic"/>
    <property type="match status" value="1"/>
</dbReference>
<feature type="compositionally biased region" description="Low complexity" evidence="17">
    <location>
        <begin position="3940"/>
        <end position="3967"/>
    </location>
</feature>
<dbReference type="GO" id="GO:0003779">
    <property type="term" value="F:actin binding"/>
    <property type="evidence" value="ECO:0007669"/>
    <property type="project" value="UniProtKB-KW"/>
</dbReference>
<keyword evidence="15" id="KW-0206">Cytoskeleton</keyword>
<feature type="coiled-coil region" evidence="16">
    <location>
        <begin position="3152"/>
        <end position="3211"/>
    </location>
</feature>
<dbReference type="InterPro" id="IPR002017">
    <property type="entry name" value="Spectrin_repeat"/>
</dbReference>
<accession>A0A2I0TXR5</accession>
<dbReference type="Pfam" id="PF00435">
    <property type="entry name" value="Spectrin"/>
    <property type="match status" value="30"/>
</dbReference>
<proteinExistence type="inferred from homology"/>
<dbReference type="Gene3D" id="1.20.58.60">
    <property type="match status" value="23"/>
</dbReference>
<evidence type="ECO:0000256" key="12">
    <source>
        <dbReference type="ARBA" id="ARBA00022837"/>
    </source>
</evidence>
<keyword evidence="10" id="KW-0547">Nucleotide-binding</keyword>
<keyword evidence="22" id="KW-1185">Reference proteome</keyword>
<evidence type="ECO:0000259" key="18">
    <source>
        <dbReference type="PROSITE" id="PS50003"/>
    </source>
</evidence>
<evidence type="ECO:0000256" key="4">
    <source>
        <dbReference type="ARBA" id="ARBA00006826"/>
    </source>
</evidence>
<dbReference type="GO" id="GO:0051693">
    <property type="term" value="P:actin filament capping"/>
    <property type="evidence" value="ECO:0007669"/>
    <property type="project" value="UniProtKB-KW"/>
</dbReference>
<evidence type="ECO:0000256" key="2">
    <source>
        <dbReference type="ARBA" id="ARBA00004413"/>
    </source>
</evidence>
<dbReference type="SMART" id="SM00233">
    <property type="entry name" value="PH"/>
    <property type="match status" value="1"/>
</dbReference>
<organism evidence="21 22">
    <name type="scientific">Limosa lapponica baueri</name>
    <dbReference type="NCBI Taxonomy" id="1758121"/>
    <lineage>
        <taxon>Eukaryota</taxon>
        <taxon>Metazoa</taxon>
        <taxon>Chordata</taxon>
        <taxon>Craniata</taxon>
        <taxon>Vertebrata</taxon>
        <taxon>Euteleostomi</taxon>
        <taxon>Archelosauria</taxon>
        <taxon>Archosauria</taxon>
        <taxon>Dinosauria</taxon>
        <taxon>Saurischia</taxon>
        <taxon>Theropoda</taxon>
        <taxon>Coelurosauria</taxon>
        <taxon>Aves</taxon>
        <taxon>Neognathae</taxon>
        <taxon>Neoaves</taxon>
        <taxon>Charadriiformes</taxon>
        <taxon>Scolopacidae</taxon>
        <taxon>Limosa</taxon>
    </lineage>
</organism>
<dbReference type="PROSITE" id="PS50003">
    <property type="entry name" value="PH_DOMAIN"/>
    <property type="match status" value="1"/>
</dbReference>
<feature type="coiled-coil region" evidence="16">
    <location>
        <begin position="2360"/>
        <end position="2394"/>
    </location>
</feature>
<dbReference type="FunFam" id="1.20.58.60:FF:000307">
    <property type="entry name" value="Spectrin beta, non-erythrocytic 5"/>
    <property type="match status" value="1"/>
</dbReference>
<name>A0A2I0TXR5_LIMLA</name>
<feature type="coiled-coil region" evidence="16">
    <location>
        <begin position="1049"/>
        <end position="1083"/>
    </location>
</feature>
<feature type="domain" description="Dynamin-type G" evidence="20">
    <location>
        <begin position="59"/>
        <end position="329"/>
    </location>
</feature>
<dbReference type="FunFam" id="1.20.58.60:FF:000309">
    <property type="entry name" value="Spectrin beta non-erythrocytic 5"/>
    <property type="match status" value="1"/>
</dbReference>
<feature type="coiled-coil region" evidence="16">
    <location>
        <begin position="3251"/>
        <end position="3324"/>
    </location>
</feature>
<dbReference type="InterPro" id="IPR036872">
    <property type="entry name" value="CH_dom_sf"/>
</dbReference>
<dbReference type="PROSITE" id="PS50021">
    <property type="entry name" value="CH"/>
    <property type="match status" value="2"/>
</dbReference>
<dbReference type="PROSITE" id="PS00019">
    <property type="entry name" value="ACTININ_1"/>
    <property type="match status" value="1"/>
</dbReference>
<dbReference type="FunFam" id="1.20.58.60:FF:000553">
    <property type="entry name" value="Spectrin, beta, non-erythrocytic 5"/>
    <property type="match status" value="1"/>
</dbReference>
<evidence type="ECO:0000256" key="3">
    <source>
        <dbReference type="ARBA" id="ARBA00004481"/>
    </source>
</evidence>
<keyword evidence="8" id="KW-0479">Metal-binding</keyword>
<protein>
    <submittedName>
        <fullName evidence="21">Spectrin beta non-erythrocytic 5</fullName>
    </submittedName>
</protein>
<dbReference type="GO" id="GO:0005886">
    <property type="term" value="C:plasma membrane"/>
    <property type="evidence" value="ECO:0007669"/>
    <property type="project" value="UniProtKB-SubCell"/>
</dbReference>
<dbReference type="SMART" id="SM00033">
    <property type="entry name" value="CH"/>
    <property type="match status" value="2"/>
</dbReference>
<evidence type="ECO:0000259" key="20">
    <source>
        <dbReference type="PROSITE" id="PS51718"/>
    </source>
</evidence>
<dbReference type="FunFam" id="1.20.58.60:FF:000253">
    <property type="entry name" value="Spectrin beta, non-erythrocytic 5"/>
    <property type="match status" value="1"/>
</dbReference>
<feature type="coiled-coil region" evidence="16">
    <location>
        <begin position="1830"/>
        <end position="1857"/>
    </location>
</feature>
<dbReference type="FunFam" id="1.20.58.60:FF:000277">
    <property type="entry name" value="Spectrin beta chain, non-erythrocytic"/>
    <property type="match status" value="1"/>
</dbReference>
<dbReference type="FunFam" id="1.20.58.60:FF:000152">
    <property type="entry name" value="Spectrin, beta, non-erythrocytic 5"/>
    <property type="match status" value="1"/>
</dbReference>
<feature type="domain" description="PH" evidence="18">
    <location>
        <begin position="4030"/>
        <end position="4138"/>
    </location>
</feature>
<evidence type="ECO:0000256" key="11">
    <source>
        <dbReference type="ARBA" id="ARBA00022753"/>
    </source>
</evidence>
<dbReference type="FunFam" id="1.20.58.60:FF:000375">
    <property type="entry name" value="Spectrin, beta, non-erythrocytic 5"/>
    <property type="match status" value="1"/>
</dbReference>
<dbReference type="SMART" id="SM00150">
    <property type="entry name" value="SPEC"/>
    <property type="match status" value="30"/>
</dbReference>
<dbReference type="FunFam" id="1.10.418.10:FF:000001">
    <property type="entry name" value="Actinin alpha 1"/>
    <property type="match status" value="1"/>
</dbReference>
<feature type="domain" description="Calponin-homology (CH)" evidence="19">
    <location>
        <begin position="446"/>
        <end position="551"/>
    </location>
</feature>
<dbReference type="InterPro" id="IPR018159">
    <property type="entry name" value="Spectrin/alpha-actinin"/>
</dbReference>
<evidence type="ECO:0000256" key="5">
    <source>
        <dbReference type="ARBA" id="ARBA00022467"/>
    </source>
</evidence>
<feature type="region of interest" description="Disordered" evidence="17">
    <location>
        <begin position="3915"/>
        <end position="4029"/>
    </location>
</feature>
<dbReference type="FunFam" id="1.20.58.60:FF:000013">
    <property type="entry name" value="Spectrin alpha chain, non-erythrocytic 1"/>
    <property type="match status" value="1"/>
</dbReference>
<dbReference type="Gene3D" id="3.40.50.300">
    <property type="entry name" value="P-loop containing nucleotide triphosphate hydrolases"/>
    <property type="match status" value="1"/>
</dbReference>